<gene>
    <name evidence="8" type="ORF">M011DRAFT_453787</name>
</gene>
<dbReference type="Gene3D" id="1.20.120.1900">
    <property type="entry name" value="Gamma-tubulin complex, C-terminal domain"/>
    <property type="match status" value="1"/>
</dbReference>
<dbReference type="InterPro" id="IPR042241">
    <property type="entry name" value="GCP_C_sf"/>
</dbReference>
<dbReference type="PANTHER" id="PTHR19302:SF70">
    <property type="entry name" value="GAMMA-TUBULIN COMPLEX COMPONENT 6"/>
    <property type="match status" value="1"/>
</dbReference>
<dbReference type="InterPro" id="IPR007259">
    <property type="entry name" value="GCP"/>
</dbReference>
<dbReference type="EMBL" id="MU006615">
    <property type="protein sequence ID" value="KAF2742114.1"/>
    <property type="molecule type" value="Genomic_DNA"/>
</dbReference>
<keyword evidence="9" id="KW-1185">Reference proteome</keyword>
<dbReference type="OrthoDB" id="775571at2759"/>
<keyword evidence="3 5" id="KW-0493">Microtubule</keyword>
<evidence type="ECO:0000256" key="4">
    <source>
        <dbReference type="ARBA" id="ARBA00023212"/>
    </source>
</evidence>
<protein>
    <recommendedName>
        <fullName evidence="5">Spindle pole body component</fullName>
    </recommendedName>
</protein>
<proteinExistence type="inferred from homology"/>
<organism evidence="8 9">
    <name type="scientific">Sporormia fimetaria CBS 119925</name>
    <dbReference type="NCBI Taxonomy" id="1340428"/>
    <lineage>
        <taxon>Eukaryota</taxon>
        <taxon>Fungi</taxon>
        <taxon>Dikarya</taxon>
        <taxon>Ascomycota</taxon>
        <taxon>Pezizomycotina</taxon>
        <taxon>Dothideomycetes</taxon>
        <taxon>Pleosporomycetidae</taxon>
        <taxon>Pleosporales</taxon>
        <taxon>Sporormiaceae</taxon>
        <taxon>Sporormia</taxon>
    </lineage>
</organism>
<dbReference type="Pfam" id="PF04130">
    <property type="entry name" value="GCP_C_terminal"/>
    <property type="match status" value="1"/>
</dbReference>
<dbReference type="GO" id="GO:0000930">
    <property type="term" value="C:gamma-tubulin complex"/>
    <property type="evidence" value="ECO:0007669"/>
    <property type="project" value="TreeGrafter"/>
</dbReference>
<evidence type="ECO:0000256" key="1">
    <source>
        <dbReference type="ARBA" id="ARBA00010337"/>
    </source>
</evidence>
<evidence type="ECO:0000259" key="6">
    <source>
        <dbReference type="Pfam" id="PF04130"/>
    </source>
</evidence>
<dbReference type="GO" id="GO:0000278">
    <property type="term" value="P:mitotic cell cycle"/>
    <property type="evidence" value="ECO:0007669"/>
    <property type="project" value="TreeGrafter"/>
</dbReference>
<dbReference type="GO" id="GO:0007020">
    <property type="term" value="P:microtubule nucleation"/>
    <property type="evidence" value="ECO:0007669"/>
    <property type="project" value="InterPro"/>
</dbReference>
<comment type="similarity">
    <text evidence="1 5">Belongs to the TUBGCP family.</text>
</comment>
<reference evidence="8" key="1">
    <citation type="journal article" date="2020" name="Stud. Mycol.">
        <title>101 Dothideomycetes genomes: a test case for predicting lifestyles and emergence of pathogens.</title>
        <authorList>
            <person name="Haridas S."/>
            <person name="Albert R."/>
            <person name="Binder M."/>
            <person name="Bloem J."/>
            <person name="Labutti K."/>
            <person name="Salamov A."/>
            <person name="Andreopoulos B."/>
            <person name="Baker S."/>
            <person name="Barry K."/>
            <person name="Bills G."/>
            <person name="Bluhm B."/>
            <person name="Cannon C."/>
            <person name="Castanera R."/>
            <person name="Culley D."/>
            <person name="Daum C."/>
            <person name="Ezra D."/>
            <person name="Gonzalez J."/>
            <person name="Henrissat B."/>
            <person name="Kuo A."/>
            <person name="Liang C."/>
            <person name="Lipzen A."/>
            <person name="Lutzoni F."/>
            <person name="Magnuson J."/>
            <person name="Mondo S."/>
            <person name="Nolan M."/>
            <person name="Ohm R."/>
            <person name="Pangilinan J."/>
            <person name="Park H.-J."/>
            <person name="Ramirez L."/>
            <person name="Alfaro M."/>
            <person name="Sun H."/>
            <person name="Tritt A."/>
            <person name="Yoshinaga Y."/>
            <person name="Zwiers L.-H."/>
            <person name="Turgeon B."/>
            <person name="Goodwin S."/>
            <person name="Spatafora J."/>
            <person name="Crous P."/>
            <person name="Grigoriev I."/>
        </authorList>
    </citation>
    <scope>NUCLEOTIDE SEQUENCE</scope>
    <source>
        <strain evidence="8">CBS 119925</strain>
    </source>
</reference>
<dbReference type="PANTHER" id="PTHR19302">
    <property type="entry name" value="GAMMA TUBULIN COMPLEX PROTEIN"/>
    <property type="match status" value="1"/>
</dbReference>
<dbReference type="InterPro" id="IPR040457">
    <property type="entry name" value="GCP_C"/>
</dbReference>
<dbReference type="GO" id="GO:0000922">
    <property type="term" value="C:spindle pole"/>
    <property type="evidence" value="ECO:0007669"/>
    <property type="project" value="InterPro"/>
</dbReference>
<dbReference type="FunFam" id="1.20.120.1900:FF:000013">
    <property type="entry name" value="Spindle pole body component"/>
    <property type="match status" value="1"/>
</dbReference>
<name>A0A6A6UXA1_9PLEO</name>
<dbReference type="Pfam" id="PF17681">
    <property type="entry name" value="GCP_N_terminal"/>
    <property type="match status" value="1"/>
</dbReference>
<feature type="domain" description="Gamma tubulin complex component protein N-terminal" evidence="7">
    <location>
        <begin position="176"/>
        <end position="455"/>
    </location>
</feature>
<dbReference type="GO" id="GO:0051321">
    <property type="term" value="P:meiotic cell cycle"/>
    <property type="evidence" value="ECO:0007669"/>
    <property type="project" value="TreeGrafter"/>
</dbReference>
<dbReference type="AlphaFoldDB" id="A0A6A6UXA1"/>
<keyword evidence="2 5" id="KW-0963">Cytoplasm</keyword>
<dbReference type="InterPro" id="IPR041470">
    <property type="entry name" value="GCP_N"/>
</dbReference>
<evidence type="ECO:0000256" key="2">
    <source>
        <dbReference type="ARBA" id="ARBA00022490"/>
    </source>
</evidence>
<dbReference type="GO" id="GO:0051225">
    <property type="term" value="P:spindle assembly"/>
    <property type="evidence" value="ECO:0007669"/>
    <property type="project" value="TreeGrafter"/>
</dbReference>
<comment type="subcellular location">
    <subcellularLocation>
        <location evidence="5">Cytoplasm</location>
        <location evidence="5">Cytoskeleton</location>
        <location evidence="5">Microtubule organizing center</location>
    </subcellularLocation>
</comment>
<accession>A0A6A6UXA1</accession>
<evidence type="ECO:0000256" key="5">
    <source>
        <dbReference type="RuleBase" id="RU363050"/>
    </source>
</evidence>
<keyword evidence="4 5" id="KW-0206">Cytoskeleton</keyword>
<feature type="domain" description="Gamma tubulin complex component C-terminal" evidence="6">
    <location>
        <begin position="567"/>
        <end position="920"/>
    </location>
</feature>
<dbReference type="GO" id="GO:0043015">
    <property type="term" value="F:gamma-tubulin binding"/>
    <property type="evidence" value="ECO:0007669"/>
    <property type="project" value="InterPro"/>
</dbReference>
<dbReference type="GO" id="GO:0005874">
    <property type="term" value="C:microtubule"/>
    <property type="evidence" value="ECO:0007669"/>
    <property type="project" value="UniProtKB-KW"/>
</dbReference>
<dbReference type="GO" id="GO:0051011">
    <property type="term" value="F:microtubule minus-end binding"/>
    <property type="evidence" value="ECO:0007669"/>
    <property type="project" value="TreeGrafter"/>
</dbReference>
<evidence type="ECO:0000259" key="7">
    <source>
        <dbReference type="Pfam" id="PF17681"/>
    </source>
</evidence>
<sequence>MEADVEHGDSFAYRPFATENLWKPSPFFHDPVVFESFLFACPELDVSAIRLDNPYAPRHALDRELQLPGLDSFEFGELPELPSLSDSCSEAPQLEPGDEDEVLWSDAAYDESPHPAAQFFTWEAFEGHSSAKLTSPYLTEAGPRALDAALAEDGDARGQRIARHDILLDSLFNLGLGRLSKLFGWDAKSRTFVPLLPGTSASGLSVSSWKSVQDNFIWTGNTILYLRSFVARTFSTPTSLSGKVALATSVSSILTAFEEHVGHQAKSVRSLLQLQALFNGPREILIHISHMVDAVRHVGSNEQLASVLHQRILEIEDDEPLRRLLSTILLRVSRPSIELIGEWIGIYQEQAALPAQDRESFFVIEDAEDQAPLQFAYRPDAMMGFVTAEDGDMIFETGKSLRFIRSHHPDHPLASLSHHGIQAPELEWKFGWDEIQRLSAKAQRYEEALREAIRDATGDTGRKMHLPETNTAGGEAPMHNENPDHDFFAHQFDISAKLIDAPPGDDTPDELRRLTSQMLDGTSTQTHRTSSPPLALTWTLSLRPLLCAQARLVNAASLRLFFRCHQLRMHFDLQRQYHLLGDGVFSSRLASALFDPDREMAERQKGTMRSGVDMGLQLGSRSTWPPASSELRLALMGLLNESFFSSSLYQATVGREHTEDGRHKVKASGELPGQMNFAVRHLSEAEMEKIMDPDSLYALDFLRLQYVPPSPLHLVITPKALEKYDEVFRFLLRLLRMVFVVSRLPRSGPTAAHRHFRMEAQHFVTCLSAYMLQTGIAEHWSEFAFFLSATEDKLNDEDVAGDFGGRVRMGLESIRKAHEQCLDSILFSLLLRRRQKRVMGLLEEIFEHILLFAKLVRDDAQGKQRAQVRDLYGRVRGKIRVFISVVKGLTGKRGYGKSKGAAEENTLERLGLVLEMNGYYSA</sequence>
<dbReference type="GO" id="GO:0005816">
    <property type="term" value="C:spindle pole body"/>
    <property type="evidence" value="ECO:0007669"/>
    <property type="project" value="UniProtKB-ARBA"/>
</dbReference>
<evidence type="ECO:0000313" key="9">
    <source>
        <dbReference type="Proteomes" id="UP000799440"/>
    </source>
</evidence>
<dbReference type="Proteomes" id="UP000799440">
    <property type="component" value="Unassembled WGS sequence"/>
</dbReference>
<evidence type="ECO:0000313" key="8">
    <source>
        <dbReference type="EMBL" id="KAF2742114.1"/>
    </source>
</evidence>
<evidence type="ECO:0000256" key="3">
    <source>
        <dbReference type="ARBA" id="ARBA00022701"/>
    </source>
</evidence>
<dbReference type="GO" id="GO:0031122">
    <property type="term" value="P:cytoplasmic microtubule organization"/>
    <property type="evidence" value="ECO:0007669"/>
    <property type="project" value="TreeGrafter"/>
</dbReference>